<evidence type="ECO:0000256" key="4">
    <source>
        <dbReference type="ARBA" id="ARBA00022989"/>
    </source>
</evidence>
<evidence type="ECO:0000256" key="7">
    <source>
        <dbReference type="SAM" id="Phobius"/>
    </source>
</evidence>
<dbReference type="PANTHER" id="PTHR43791:SF16">
    <property type="entry name" value="TRANSPORTER, PUTATIVE (AFU_ORTHOLOGUE AFUA_3G01840)-RELATED"/>
    <property type="match status" value="1"/>
</dbReference>
<feature type="transmembrane region" description="Helical" evidence="7">
    <location>
        <begin position="153"/>
        <end position="173"/>
    </location>
</feature>
<dbReference type="Proteomes" id="UP000092666">
    <property type="component" value="Unassembled WGS sequence"/>
</dbReference>
<feature type="transmembrane region" description="Helical" evidence="7">
    <location>
        <begin position="448"/>
        <end position="468"/>
    </location>
</feature>
<comment type="similarity">
    <text evidence="6">Belongs to the major facilitator superfamily. Allantoate permease family.</text>
</comment>
<feature type="transmembrane region" description="Helical" evidence="7">
    <location>
        <begin position="185"/>
        <end position="204"/>
    </location>
</feature>
<keyword evidence="2" id="KW-0813">Transport</keyword>
<keyword evidence="5 7" id="KW-0472">Membrane</keyword>
<feature type="transmembrane region" description="Helical" evidence="7">
    <location>
        <begin position="286"/>
        <end position="305"/>
    </location>
</feature>
<dbReference type="InterPro" id="IPR036259">
    <property type="entry name" value="MFS_trans_sf"/>
</dbReference>
<feature type="transmembrane region" description="Helical" evidence="7">
    <location>
        <begin position="325"/>
        <end position="343"/>
    </location>
</feature>
<evidence type="ECO:0000256" key="2">
    <source>
        <dbReference type="ARBA" id="ARBA00022448"/>
    </source>
</evidence>
<reference evidence="9 10" key="1">
    <citation type="submission" date="2013-07" db="EMBL/GenBank/DDBJ databases">
        <title>The Genome Sequence of Cryptococcus heveanensis BCC8398.</title>
        <authorList>
            <consortium name="The Broad Institute Genome Sequencing Platform"/>
            <person name="Cuomo C."/>
            <person name="Litvintseva A."/>
            <person name="Chen Y."/>
            <person name="Heitman J."/>
            <person name="Sun S."/>
            <person name="Springer D."/>
            <person name="Dromer F."/>
            <person name="Young S.K."/>
            <person name="Zeng Q."/>
            <person name="Gargeya S."/>
            <person name="Fitzgerald M."/>
            <person name="Abouelleil A."/>
            <person name="Alvarado L."/>
            <person name="Berlin A.M."/>
            <person name="Chapman S.B."/>
            <person name="Dewar J."/>
            <person name="Goldberg J."/>
            <person name="Griggs A."/>
            <person name="Gujja S."/>
            <person name="Hansen M."/>
            <person name="Howarth C."/>
            <person name="Imamovic A."/>
            <person name="Larimer J."/>
            <person name="McCowan C."/>
            <person name="Murphy C."/>
            <person name="Pearson M."/>
            <person name="Priest M."/>
            <person name="Roberts A."/>
            <person name="Saif S."/>
            <person name="Shea T."/>
            <person name="Sykes S."/>
            <person name="Wortman J."/>
            <person name="Nusbaum C."/>
            <person name="Birren B."/>
        </authorList>
    </citation>
    <scope>NUCLEOTIDE SEQUENCE [LARGE SCALE GENOMIC DNA]</scope>
    <source>
        <strain evidence="9 10">BCC8398</strain>
    </source>
</reference>
<dbReference type="OrthoDB" id="6730379at2759"/>
<feature type="transmembrane region" description="Helical" evidence="7">
    <location>
        <begin position="381"/>
        <end position="403"/>
    </location>
</feature>
<protein>
    <recommendedName>
        <fullName evidence="8">Major facilitator superfamily (MFS) profile domain-containing protein</fullName>
    </recommendedName>
</protein>
<feature type="transmembrane region" description="Helical" evidence="7">
    <location>
        <begin position="216"/>
        <end position="234"/>
    </location>
</feature>
<name>A0A1B9GLZ8_9TREE</name>
<sequence length="525" mass="58273">MSAQTAAVIPHASADEKYAIEGIEDVEQSDKPDEGRQVVVTAEDDKRIRRKTDRYLLSLLVWVYFLQIYDKTVFGYGNTYGLSTDLGLVKRQYSLLSSMTSIATLAWQPFSAYIIVRVNHRYFMTVCVFCWGTAAACMAASNGYGSILACRFLLGLFEAANIPLFSMITSTWYRRSEQPLRVCAWFIQNSSATIIAALISYGFGHIESESWRPWQSIYLSAGLITVFTAPLIWFRLPADYSEAKFFENEYEREQAIERLRANQTGGGSRNFRWTHVKEMFMDPKSWVFAALVCIPNMGAHVANTFGPTLIKGFGFEPKVATLLNIPFGVMQAIGIFFGSYGAYRFKYKSIPLVVLTLVALAGAIMLYIANTKSKVQLGLALAGYYLGGALFGVSPVVYSWTIANVGGQTKKSTMLSFMNIGTATGQMTGPLLLNAVDAPRYLPGLRSLMISQGLLVCCVGLQVVVIYLSNKRHRARRAAAGKTEQVHDISMDRNYNQVPAAGASANNAGDQDLTDWENEDFVYVY</sequence>
<dbReference type="EMBL" id="KI669511">
    <property type="protein sequence ID" value="OCF32001.1"/>
    <property type="molecule type" value="Genomic_DNA"/>
</dbReference>
<evidence type="ECO:0000259" key="8">
    <source>
        <dbReference type="PROSITE" id="PS50850"/>
    </source>
</evidence>
<keyword evidence="3 7" id="KW-0812">Transmembrane</keyword>
<dbReference type="GO" id="GO:0022857">
    <property type="term" value="F:transmembrane transporter activity"/>
    <property type="evidence" value="ECO:0007669"/>
    <property type="project" value="InterPro"/>
</dbReference>
<evidence type="ECO:0000313" key="9">
    <source>
        <dbReference type="EMBL" id="OCF32001.1"/>
    </source>
</evidence>
<feature type="transmembrane region" description="Helical" evidence="7">
    <location>
        <begin position="415"/>
        <end position="436"/>
    </location>
</feature>
<keyword evidence="10" id="KW-1185">Reference proteome</keyword>
<dbReference type="PANTHER" id="PTHR43791">
    <property type="entry name" value="PERMEASE-RELATED"/>
    <property type="match status" value="1"/>
</dbReference>
<gene>
    <name evidence="9" type="ORF">I316_06387</name>
</gene>
<dbReference type="GO" id="GO:0016020">
    <property type="term" value="C:membrane"/>
    <property type="evidence" value="ECO:0007669"/>
    <property type="project" value="UniProtKB-SubCell"/>
</dbReference>
<feature type="domain" description="Major facilitator superfamily (MFS) profile" evidence="8">
    <location>
        <begin position="56"/>
        <end position="472"/>
    </location>
</feature>
<evidence type="ECO:0000256" key="5">
    <source>
        <dbReference type="ARBA" id="ARBA00023136"/>
    </source>
</evidence>
<dbReference type="PROSITE" id="PS50850">
    <property type="entry name" value="MFS"/>
    <property type="match status" value="1"/>
</dbReference>
<evidence type="ECO:0000313" key="10">
    <source>
        <dbReference type="Proteomes" id="UP000092666"/>
    </source>
</evidence>
<accession>A0A1B9GLZ8</accession>
<dbReference type="AlphaFoldDB" id="A0A1B9GLZ8"/>
<dbReference type="SUPFAM" id="SSF103473">
    <property type="entry name" value="MFS general substrate transporter"/>
    <property type="match status" value="1"/>
</dbReference>
<reference evidence="10" key="2">
    <citation type="submission" date="2013-12" db="EMBL/GenBank/DDBJ databases">
        <title>Evolution of pathogenesis and genome organization in the Tremellales.</title>
        <authorList>
            <person name="Cuomo C."/>
            <person name="Litvintseva A."/>
            <person name="Heitman J."/>
            <person name="Chen Y."/>
            <person name="Sun S."/>
            <person name="Springer D."/>
            <person name="Dromer F."/>
            <person name="Young S."/>
            <person name="Zeng Q."/>
            <person name="Chapman S."/>
            <person name="Gujja S."/>
            <person name="Saif S."/>
            <person name="Birren B."/>
        </authorList>
    </citation>
    <scope>NUCLEOTIDE SEQUENCE [LARGE SCALE GENOMIC DNA]</scope>
    <source>
        <strain evidence="10">BCC8398</strain>
    </source>
</reference>
<comment type="subcellular location">
    <subcellularLocation>
        <location evidence="1">Membrane</location>
        <topology evidence="1">Multi-pass membrane protein</topology>
    </subcellularLocation>
</comment>
<feature type="transmembrane region" description="Helical" evidence="7">
    <location>
        <begin position="122"/>
        <end position="141"/>
    </location>
</feature>
<dbReference type="InterPro" id="IPR020846">
    <property type="entry name" value="MFS_dom"/>
</dbReference>
<keyword evidence="4 7" id="KW-1133">Transmembrane helix</keyword>
<organism evidence="9 10">
    <name type="scientific">Kwoniella heveanensis BCC8398</name>
    <dbReference type="NCBI Taxonomy" id="1296120"/>
    <lineage>
        <taxon>Eukaryota</taxon>
        <taxon>Fungi</taxon>
        <taxon>Dikarya</taxon>
        <taxon>Basidiomycota</taxon>
        <taxon>Agaricomycotina</taxon>
        <taxon>Tremellomycetes</taxon>
        <taxon>Tremellales</taxon>
        <taxon>Cryptococcaceae</taxon>
        <taxon>Kwoniella</taxon>
    </lineage>
</organism>
<proteinExistence type="inferred from homology"/>
<evidence type="ECO:0000256" key="1">
    <source>
        <dbReference type="ARBA" id="ARBA00004141"/>
    </source>
</evidence>
<dbReference type="FunFam" id="1.20.1250.20:FF:000064">
    <property type="entry name" value="MFS allantoate transporter"/>
    <property type="match status" value="1"/>
</dbReference>
<dbReference type="Pfam" id="PF07690">
    <property type="entry name" value="MFS_1"/>
    <property type="match status" value="1"/>
</dbReference>
<dbReference type="Gene3D" id="1.20.1250.20">
    <property type="entry name" value="MFS general substrate transporter like domains"/>
    <property type="match status" value="2"/>
</dbReference>
<evidence type="ECO:0000256" key="3">
    <source>
        <dbReference type="ARBA" id="ARBA00022692"/>
    </source>
</evidence>
<feature type="transmembrane region" description="Helical" evidence="7">
    <location>
        <begin position="350"/>
        <end position="369"/>
    </location>
</feature>
<dbReference type="InterPro" id="IPR011701">
    <property type="entry name" value="MFS"/>
</dbReference>
<feature type="transmembrane region" description="Helical" evidence="7">
    <location>
        <begin position="55"/>
        <end position="74"/>
    </location>
</feature>
<feature type="transmembrane region" description="Helical" evidence="7">
    <location>
        <begin position="94"/>
        <end position="115"/>
    </location>
</feature>
<evidence type="ECO:0000256" key="6">
    <source>
        <dbReference type="ARBA" id="ARBA00037968"/>
    </source>
</evidence>